<dbReference type="SUPFAM" id="SSF48371">
    <property type="entry name" value="ARM repeat"/>
    <property type="match status" value="1"/>
</dbReference>
<dbReference type="Proteomes" id="UP000288216">
    <property type="component" value="Unassembled WGS sequence"/>
</dbReference>
<dbReference type="InterPro" id="IPR040316">
    <property type="entry name" value="INTS5"/>
</dbReference>
<reference evidence="3 4" key="1">
    <citation type="journal article" date="2018" name="Nat. Ecol. Evol.">
        <title>Shark genomes provide insights into elasmobranch evolution and the origin of vertebrates.</title>
        <authorList>
            <person name="Hara Y"/>
            <person name="Yamaguchi K"/>
            <person name="Onimaru K"/>
            <person name="Kadota M"/>
            <person name="Koyanagi M"/>
            <person name="Keeley SD"/>
            <person name="Tatsumi K"/>
            <person name="Tanaka K"/>
            <person name="Motone F"/>
            <person name="Kageyama Y"/>
            <person name="Nozu R"/>
            <person name="Adachi N"/>
            <person name="Nishimura O"/>
            <person name="Nakagawa R"/>
            <person name="Tanegashima C"/>
            <person name="Kiyatake I"/>
            <person name="Matsumoto R"/>
            <person name="Murakumo K"/>
            <person name="Nishida K"/>
            <person name="Terakita A"/>
            <person name="Kuratani S"/>
            <person name="Sato K"/>
            <person name="Hyodo S Kuraku.S."/>
        </authorList>
    </citation>
    <scope>NUCLEOTIDE SEQUENCE [LARGE SCALE GENOMIC DNA]</scope>
</reference>
<dbReference type="OrthoDB" id="69088at2759"/>
<feature type="domain" description="Integrator complex subunit 5 C-terminal" evidence="2">
    <location>
        <begin position="238"/>
        <end position="935"/>
    </location>
</feature>
<dbReference type="InterPro" id="IPR029444">
    <property type="entry name" value="INTS5_C"/>
</dbReference>
<dbReference type="InterPro" id="IPR016024">
    <property type="entry name" value="ARM-type_fold"/>
</dbReference>
<evidence type="ECO:0000259" key="2">
    <source>
        <dbReference type="Pfam" id="PF14838"/>
    </source>
</evidence>
<accession>A0A401QC53</accession>
<dbReference type="PANTHER" id="PTHR31697:SF2">
    <property type="entry name" value="INTEGRATOR COMPLEX SUBUNIT 5"/>
    <property type="match status" value="1"/>
</dbReference>
<proteinExistence type="predicted"/>
<dbReference type="GO" id="GO:0034472">
    <property type="term" value="P:snRNA 3'-end processing"/>
    <property type="evidence" value="ECO:0007669"/>
    <property type="project" value="TreeGrafter"/>
</dbReference>
<dbReference type="Pfam" id="PF14837">
    <property type="entry name" value="INTS5_N"/>
    <property type="match status" value="1"/>
</dbReference>
<dbReference type="GO" id="GO:0032039">
    <property type="term" value="C:integrator complex"/>
    <property type="evidence" value="ECO:0007669"/>
    <property type="project" value="InterPro"/>
</dbReference>
<gene>
    <name evidence="3" type="ORF">scyTo_0023962</name>
</gene>
<dbReference type="AlphaFoldDB" id="A0A401QC53"/>
<organism evidence="3 4">
    <name type="scientific">Scyliorhinus torazame</name>
    <name type="common">Cloudy catshark</name>
    <name type="synonym">Catulus torazame</name>
    <dbReference type="NCBI Taxonomy" id="75743"/>
    <lineage>
        <taxon>Eukaryota</taxon>
        <taxon>Metazoa</taxon>
        <taxon>Chordata</taxon>
        <taxon>Craniata</taxon>
        <taxon>Vertebrata</taxon>
        <taxon>Chondrichthyes</taxon>
        <taxon>Elasmobranchii</taxon>
        <taxon>Galeomorphii</taxon>
        <taxon>Galeoidea</taxon>
        <taxon>Carcharhiniformes</taxon>
        <taxon>Scyliorhinidae</taxon>
        <taxon>Scyliorhinus</taxon>
    </lineage>
</organism>
<dbReference type="PANTHER" id="PTHR31697">
    <property type="entry name" value="INTEGRATOR COMPLEX SUBUNIT 5"/>
    <property type="match status" value="1"/>
</dbReference>
<sequence length="944" mass="102013">SSQELLQEMKAFISGIDPVRGHKLSVKDHARCGILLLRNLPPARGAVLEYLRGVFDEYVSSYILDLNHEGGMGGGGGPLLGRPGLDDVTQEIQSVLSEFVHSNPRAWAPLVSAWSIDLMGQLSSKYSGRHQVPHASSLNELLQLWMSCKATRVLMDIYTQCLSSMISSCPDACVDALLDTSVQHSPHFDWVVAHIGSSFPNTIISRVLSCGLKDFCMHGASSVVDPLFPTLADKRVPKMASVVGILGHLATRHSASIKQELLLMFQQSLGSARDPQQLATVPFLLQLAAMSPMLLSTVSGELIDSLKPPVLDQLHQHFAGLGRDDAENLVGLVVHLICQTGPGAYRILQFLVNTAMPASVITTPGLAVRESVRDACHRIIQLLLLNLQKLVYNRPSASLCEPQPRAIPFFDELKGRVRDLCLETLRLERKRHLWQHQLLGLLSVYCGESCATEALSHLLALACTPEELALPVQLYGGLAASMPGLLPATVRRCVARLHSSSLPEAQTARLMVNLATLVQWEGPEEELPSPIGARLAQALSWHARDLGQLLPRSDPRVSEAAALLLSAVPLPPALSPAQLAGLVRSAVGQFLLALRRGREAAASDCGRLLTRLSAVSAAALRAVLQQLVRSATHSGSAGLFGGWVPGAAWAPGIPPASSPSGGDALLDVNRKFGTAVNFSGSIWAVFHAGVIGRGLKPASAVTGPGPQEAAHNLYQLLSLVVRCGSGGRPLAEPGPGLSHPPINPEAAKAVAVALVEGLCPDVTNSELAWPPEDHARNTVERDLQIRNRFEENPLLFPLLQLVALGRPALCYCSVLLRGLLATLMAHWDASRHSLTASSPWQLQASCSLVSCMGQGQLLPPVLSNMHEIFHLLTPFEVHLLLLTVWEYMKDNGPLPQKFTFDPEQGQFYRDFARDGDISKYLNVLHSILHKNIDRLGHLCGRFQV</sequence>
<protein>
    <recommendedName>
        <fullName evidence="5">Integrator complex subunit 5</fullName>
    </recommendedName>
</protein>
<keyword evidence="4" id="KW-1185">Reference proteome</keyword>
<name>A0A401QC53_SCYTO</name>
<comment type="caution">
    <text evidence="3">The sequence shown here is derived from an EMBL/GenBank/DDBJ whole genome shotgun (WGS) entry which is preliminary data.</text>
</comment>
<evidence type="ECO:0000313" key="3">
    <source>
        <dbReference type="EMBL" id="GCB82954.1"/>
    </source>
</evidence>
<dbReference type="STRING" id="75743.A0A401QC53"/>
<feature type="non-terminal residue" evidence="3">
    <location>
        <position position="1"/>
    </location>
</feature>
<dbReference type="Pfam" id="PF14838">
    <property type="entry name" value="INTS5_C"/>
    <property type="match status" value="1"/>
</dbReference>
<evidence type="ECO:0000259" key="1">
    <source>
        <dbReference type="Pfam" id="PF14837"/>
    </source>
</evidence>
<feature type="domain" description="Integrator complex subunit 5 N-terminal" evidence="1">
    <location>
        <begin position="3"/>
        <end position="217"/>
    </location>
</feature>
<dbReference type="OMA" id="WETELQF"/>
<dbReference type="EMBL" id="BFAA01036602">
    <property type="protein sequence ID" value="GCB82954.1"/>
    <property type="molecule type" value="Genomic_DNA"/>
</dbReference>
<evidence type="ECO:0000313" key="4">
    <source>
        <dbReference type="Proteomes" id="UP000288216"/>
    </source>
</evidence>
<evidence type="ECO:0008006" key="5">
    <source>
        <dbReference type="Google" id="ProtNLM"/>
    </source>
</evidence>
<dbReference type="InterPro" id="IPR029445">
    <property type="entry name" value="INTS5_N"/>
</dbReference>